<reference evidence="11 12" key="1">
    <citation type="submission" date="2016-11" db="EMBL/GenBank/DDBJ databases">
        <authorList>
            <person name="Jaros S."/>
            <person name="Januszkiewicz K."/>
            <person name="Wedrychowicz H."/>
        </authorList>
    </citation>
    <scope>NUCLEOTIDE SEQUENCE [LARGE SCALE GENOMIC DNA]</scope>
    <source>
        <strain evidence="11 12">YL228</strain>
    </source>
</reference>
<comment type="cofactor">
    <cofactor evidence="1">
        <name>Zn(2+)</name>
        <dbReference type="ChEBI" id="CHEBI:29105"/>
    </cofactor>
</comment>
<dbReference type="InterPro" id="IPR000718">
    <property type="entry name" value="Peptidase_M13"/>
</dbReference>
<feature type="region of interest" description="Disordered" evidence="7">
    <location>
        <begin position="27"/>
        <end position="58"/>
    </location>
</feature>
<evidence type="ECO:0000256" key="1">
    <source>
        <dbReference type="ARBA" id="ARBA00001947"/>
    </source>
</evidence>
<dbReference type="InterPro" id="IPR008753">
    <property type="entry name" value="Peptidase_M13_N"/>
</dbReference>
<dbReference type="GO" id="GO:0016485">
    <property type="term" value="P:protein processing"/>
    <property type="evidence" value="ECO:0007669"/>
    <property type="project" value="TreeGrafter"/>
</dbReference>
<keyword evidence="6" id="KW-0482">Metalloprotease</keyword>
<feature type="compositionally biased region" description="Basic and acidic residues" evidence="7">
    <location>
        <begin position="32"/>
        <end position="58"/>
    </location>
</feature>
<dbReference type="Gene3D" id="3.40.390.10">
    <property type="entry name" value="Collagenase (Catalytic Domain)"/>
    <property type="match status" value="1"/>
</dbReference>
<feature type="domain" description="Peptidase M13 N-terminal" evidence="10">
    <location>
        <begin position="60"/>
        <end position="426"/>
    </location>
</feature>
<gene>
    <name evidence="11" type="ORF">SAMN02910280_0553</name>
</gene>
<dbReference type="SUPFAM" id="SSF55486">
    <property type="entry name" value="Metalloproteases ('zincins'), catalytic domain"/>
    <property type="match status" value="1"/>
</dbReference>
<evidence type="ECO:0000259" key="10">
    <source>
        <dbReference type="Pfam" id="PF05649"/>
    </source>
</evidence>
<dbReference type="PROSITE" id="PS51885">
    <property type="entry name" value="NEPRILYSIN"/>
    <property type="match status" value="1"/>
</dbReference>
<dbReference type="GO" id="GO:0004222">
    <property type="term" value="F:metalloendopeptidase activity"/>
    <property type="evidence" value="ECO:0007669"/>
    <property type="project" value="InterPro"/>
</dbReference>
<evidence type="ECO:0000313" key="12">
    <source>
        <dbReference type="Proteomes" id="UP000183461"/>
    </source>
</evidence>
<evidence type="ECO:0000256" key="7">
    <source>
        <dbReference type="SAM" id="MobiDB-lite"/>
    </source>
</evidence>
<evidence type="ECO:0000259" key="9">
    <source>
        <dbReference type="Pfam" id="PF01431"/>
    </source>
</evidence>
<keyword evidence="3" id="KW-0479">Metal-binding</keyword>
<dbReference type="Pfam" id="PF01431">
    <property type="entry name" value="Peptidase_M13"/>
    <property type="match status" value="1"/>
</dbReference>
<dbReference type="RefSeq" id="WP_072298976.1">
    <property type="nucleotide sequence ID" value="NZ_FPIP01000001.1"/>
</dbReference>
<dbReference type="AlphaFoldDB" id="A0A1K1LLQ7"/>
<dbReference type="Proteomes" id="UP000183461">
    <property type="component" value="Unassembled WGS sequence"/>
</dbReference>
<feature type="chain" id="PRO_5038546099" evidence="8">
    <location>
        <begin position="28"/>
        <end position="676"/>
    </location>
</feature>
<sequence>MKKKHRLLPLLLAGLLTVNVCGCSMQANDDSSGSKKTEAEDSKDDGDKSEDKDTKKERRPQDDFYDYINYDKLMNMEISYGESAASYFAGEEIQDVIENMIVEIGNSNEKFADGSNEQLVHDLYKQAIDYKENDDVVKTIMGNCDRILAAKDVQELFKIWGDLCINYGAQSIFTFNIGRDYTDGTRYCIELYGANDFLGTSLKDIKDDSSNCSAANAIARDMHRVMGDDYETADEKGRQMVYLAIDIANATDTEHNMTLEEMIATPKTSFAELDSIMSNLDGSLVEMFVGDAVSKTDGIYIYDPEQLKAVNELITDENLEKWRSYIFAGYLKEMGMYIPESNSILRDYNPESKEKDEKVAAFAVVNYLGTAISELYAERYYTPELDKGIHKLFDEIIESYDDLINKADWLTADTRKALLKKLHGIKLLTTPTPHKVDPKDAKVIGADFYHSSINIKKKTTDDKIEKLDKTVSLDEVDMSAAEFNAQYLPSNCINITVAIMQKPMFDPNGDNAENLGALGSVVGHEIGHAFDSTCINYNAEGKYDPSWINDTDKQVLKERADALAEYYSKFTIMEVYHVDGKLTNSENYADLSGIECVTNLVDDEEELKKLFKAYAQAWCTLMVDSDAISSLKLDPHSPAKTRVNAVLASNKKFNEVYDLKEGDGMYVAPEERVSRW</sequence>
<dbReference type="Pfam" id="PF05649">
    <property type="entry name" value="Peptidase_M13_N"/>
    <property type="match status" value="1"/>
</dbReference>
<dbReference type="GO" id="GO:0046872">
    <property type="term" value="F:metal ion binding"/>
    <property type="evidence" value="ECO:0007669"/>
    <property type="project" value="UniProtKB-KW"/>
</dbReference>
<accession>A0A1K1LLQ7</accession>
<keyword evidence="5" id="KW-0862">Zinc</keyword>
<proteinExistence type="predicted"/>
<evidence type="ECO:0000256" key="4">
    <source>
        <dbReference type="ARBA" id="ARBA00022801"/>
    </source>
</evidence>
<evidence type="ECO:0000256" key="5">
    <source>
        <dbReference type="ARBA" id="ARBA00022833"/>
    </source>
</evidence>
<evidence type="ECO:0000256" key="6">
    <source>
        <dbReference type="ARBA" id="ARBA00023049"/>
    </source>
</evidence>
<dbReference type="Gene3D" id="1.10.1380.10">
    <property type="entry name" value="Neutral endopeptidase , domain2"/>
    <property type="match status" value="1"/>
</dbReference>
<keyword evidence="2" id="KW-0645">Protease</keyword>
<protein>
    <submittedName>
        <fullName evidence="11">Predicted metalloendopeptidase</fullName>
    </submittedName>
</protein>
<evidence type="ECO:0000256" key="8">
    <source>
        <dbReference type="SAM" id="SignalP"/>
    </source>
</evidence>
<dbReference type="InterPro" id="IPR042089">
    <property type="entry name" value="Peptidase_M13_dom_2"/>
</dbReference>
<dbReference type="InterPro" id="IPR018497">
    <property type="entry name" value="Peptidase_M13_C"/>
</dbReference>
<dbReference type="CDD" id="cd08662">
    <property type="entry name" value="M13"/>
    <property type="match status" value="1"/>
</dbReference>
<keyword evidence="4" id="KW-0378">Hydrolase</keyword>
<feature type="signal peptide" evidence="8">
    <location>
        <begin position="1"/>
        <end position="27"/>
    </location>
</feature>
<dbReference type="GO" id="GO:0005886">
    <property type="term" value="C:plasma membrane"/>
    <property type="evidence" value="ECO:0007669"/>
    <property type="project" value="TreeGrafter"/>
</dbReference>
<dbReference type="EMBL" id="FPIP01000001">
    <property type="protein sequence ID" value="SFW11824.1"/>
    <property type="molecule type" value="Genomic_DNA"/>
</dbReference>
<feature type="domain" description="Peptidase M13 C-terminal" evidence="9">
    <location>
        <begin position="484"/>
        <end position="673"/>
    </location>
</feature>
<name>A0A1K1LLQ7_RUMFL</name>
<dbReference type="PRINTS" id="PR00786">
    <property type="entry name" value="NEPRILYSIN"/>
</dbReference>
<evidence type="ECO:0000313" key="11">
    <source>
        <dbReference type="EMBL" id="SFW11824.1"/>
    </source>
</evidence>
<organism evidence="11 12">
    <name type="scientific">Ruminococcus flavefaciens</name>
    <dbReference type="NCBI Taxonomy" id="1265"/>
    <lineage>
        <taxon>Bacteria</taxon>
        <taxon>Bacillati</taxon>
        <taxon>Bacillota</taxon>
        <taxon>Clostridia</taxon>
        <taxon>Eubacteriales</taxon>
        <taxon>Oscillospiraceae</taxon>
        <taxon>Ruminococcus</taxon>
    </lineage>
</organism>
<evidence type="ECO:0000256" key="3">
    <source>
        <dbReference type="ARBA" id="ARBA00022723"/>
    </source>
</evidence>
<dbReference type="PANTHER" id="PTHR11733">
    <property type="entry name" value="ZINC METALLOPROTEASE FAMILY M13 NEPRILYSIN-RELATED"/>
    <property type="match status" value="1"/>
</dbReference>
<dbReference type="InterPro" id="IPR024079">
    <property type="entry name" value="MetalloPept_cat_dom_sf"/>
</dbReference>
<evidence type="ECO:0000256" key="2">
    <source>
        <dbReference type="ARBA" id="ARBA00022670"/>
    </source>
</evidence>
<dbReference type="PANTHER" id="PTHR11733:SF240">
    <property type="entry name" value="GH14155P-RELATED"/>
    <property type="match status" value="1"/>
</dbReference>
<keyword evidence="8" id="KW-0732">Signal</keyword>